<evidence type="ECO:0000313" key="2">
    <source>
        <dbReference type="EMBL" id="AFJ03226.1"/>
    </source>
</evidence>
<sequence>MTANAWLDKRVVIQVGITLRLAVLGFGLCVFLCATGV</sequence>
<dbReference type="HOGENOM" id="CLU_3345786_0_0_6"/>
<reference evidence="2 3" key="1">
    <citation type="journal article" date="2012" name="J. Bacteriol.">
        <title>Complete genome sequences of Methylophaga sp. strain JAM1 and Methylophaga sp. strain JAM7.</title>
        <authorList>
            <person name="Villeneuve C."/>
            <person name="Martineau C."/>
            <person name="Mauffrey F."/>
            <person name="Villemur R."/>
        </authorList>
    </citation>
    <scope>NUCLEOTIDE SEQUENCE [LARGE SCALE GENOMIC DNA]</scope>
    <source>
        <strain evidence="2 3">JAM7</strain>
    </source>
</reference>
<evidence type="ECO:0000313" key="3">
    <source>
        <dbReference type="Proteomes" id="UP000009145"/>
    </source>
</evidence>
<dbReference type="Proteomes" id="UP000009145">
    <property type="component" value="Chromosome"/>
</dbReference>
<proteinExistence type="predicted"/>
<dbReference type="EMBL" id="CP003380">
    <property type="protein sequence ID" value="AFJ03226.1"/>
    <property type="molecule type" value="Genomic_DNA"/>
</dbReference>
<evidence type="ECO:0000256" key="1">
    <source>
        <dbReference type="SAM" id="Phobius"/>
    </source>
</evidence>
<protein>
    <submittedName>
        <fullName evidence="2">Uncharacterized protein</fullName>
    </submittedName>
</protein>
<keyword evidence="1" id="KW-1133">Transmembrane helix</keyword>
<keyword evidence="1" id="KW-0472">Membrane</keyword>
<keyword evidence="3" id="KW-1185">Reference proteome</keyword>
<feature type="transmembrane region" description="Helical" evidence="1">
    <location>
        <begin position="12"/>
        <end position="34"/>
    </location>
</feature>
<keyword evidence="1" id="KW-0812">Transmembrane</keyword>
<dbReference type="PATRIC" id="fig|754477.3.peg.2055"/>
<gene>
    <name evidence="2" type="ordered locus">Q7C_2087</name>
</gene>
<dbReference type="AlphaFoldDB" id="I1YJY3"/>
<accession>I1YJY3</accession>
<name>I1YJY3_METFJ</name>
<dbReference type="KEGG" id="mec:Q7C_2087"/>
<organism evidence="2 3">
    <name type="scientific">Methylophaga frappieri (strain ATCC BAA-2434 / DSM 25690 / JAM7)</name>
    <dbReference type="NCBI Taxonomy" id="754477"/>
    <lineage>
        <taxon>Bacteria</taxon>
        <taxon>Pseudomonadati</taxon>
        <taxon>Pseudomonadota</taxon>
        <taxon>Gammaproteobacteria</taxon>
        <taxon>Thiotrichales</taxon>
        <taxon>Piscirickettsiaceae</taxon>
        <taxon>Methylophaga</taxon>
    </lineage>
</organism>